<reference evidence="4" key="1">
    <citation type="submission" date="2019-03" db="EMBL/GenBank/DDBJ databases">
        <title>Afifella sp. nov., isolated from activated sludge.</title>
        <authorList>
            <person name="Li Q."/>
            <person name="Liu Y."/>
        </authorList>
    </citation>
    <scope>NUCLEOTIDE SEQUENCE</scope>
    <source>
        <strain evidence="4">L72</strain>
    </source>
</reference>
<accession>A0A964T7X8</accession>
<dbReference type="InterPro" id="IPR002639">
    <property type="entry name" value="UreF"/>
</dbReference>
<keyword evidence="5" id="KW-1185">Reference proteome</keyword>
<comment type="subunit">
    <text evidence="3">UreD, UreF and UreG form a complex that acts as a GTP-hydrolysis-dependent molecular chaperone, activating the urease apoprotein by helping to assemble the nickel containing metallocenter of UreC. The UreE protein probably delivers the nickel.</text>
</comment>
<sequence>MRHLLLAFQHADSAFPSGSFAFSNGVEGVAAAGARLDPAGLGLLLDQILRHRWASFDRIALARAHRAAPDLGALAALDAEIEAASLCAPLRDGSRRNAAALLAAHLRIGTPGAEDLRAAMRAGSLRGHLAVVQGFLWRALGLDEPAALAMSAYGAAMGAVTAAVRLGAIGAIAAQPVLAEALRRAADLAEAPVPAAARLAAFLPFVEIAAARNEAADLRLFAS</sequence>
<dbReference type="OrthoDB" id="9798772at2"/>
<dbReference type="RefSeq" id="WP_161141781.1">
    <property type="nucleotide sequence ID" value="NZ_SPKJ01000074.1"/>
</dbReference>
<dbReference type="HAMAP" id="MF_01385">
    <property type="entry name" value="UreF"/>
    <property type="match status" value="1"/>
</dbReference>
<evidence type="ECO:0000313" key="5">
    <source>
        <dbReference type="Proteomes" id="UP000773614"/>
    </source>
</evidence>
<dbReference type="PIRSF" id="PIRSF009467">
    <property type="entry name" value="Ureas_acces_UreF"/>
    <property type="match status" value="1"/>
</dbReference>
<dbReference type="GO" id="GO:0005737">
    <property type="term" value="C:cytoplasm"/>
    <property type="evidence" value="ECO:0007669"/>
    <property type="project" value="UniProtKB-SubCell"/>
</dbReference>
<evidence type="ECO:0000256" key="1">
    <source>
        <dbReference type="ARBA" id="ARBA00022988"/>
    </source>
</evidence>
<organism evidence="4 5">
    <name type="scientific">Propylenella binzhouense</name>
    <dbReference type="NCBI Taxonomy" id="2555902"/>
    <lineage>
        <taxon>Bacteria</taxon>
        <taxon>Pseudomonadati</taxon>
        <taxon>Pseudomonadota</taxon>
        <taxon>Alphaproteobacteria</taxon>
        <taxon>Hyphomicrobiales</taxon>
        <taxon>Propylenellaceae</taxon>
        <taxon>Propylenella</taxon>
    </lineage>
</organism>
<name>A0A964T7X8_9HYPH</name>
<protein>
    <recommendedName>
        <fullName evidence="3">Urease accessory protein UreF</fullName>
    </recommendedName>
</protein>
<dbReference type="Gene3D" id="1.10.4190.10">
    <property type="entry name" value="Urease accessory protein UreF"/>
    <property type="match status" value="1"/>
</dbReference>
<evidence type="ECO:0000256" key="2">
    <source>
        <dbReference type="ARBA" id="ARBA00023186"/>
    </source>
</evidence>
<comment type="function">
    <text evidence="3">Required for maturation of urease via the functional incorporation of the urease nickel metallocenter.</text>
</comment>
<dbReference type="GO" id="GO:0016151">
    <property type="term" value="F:nickel cation binding"/>
    <property type="evidence" value="ECO:0007669"/>
    <property type="project" value="UniProtKB-UniRule"/>
</dbReference>
<comment type="subcellular location">
    <subcellularLocation>
        <location evidence="3">Cytoplasm</location>
    </subcellularLocation>
</comment>
<evidence type="ECO:0000313" key="4">
    <source>
        <dbReference type="EMBL" id="MYZ49439.1"/>
    </source>
</evidence>
<dbReference type="InterPro" id="IPR038277">
    <property type="entry name" value="UreF_sf"/>
</dbReference>
<evidence type="ECO:0000256" key="3">
    <source>
        <dbReference type="HAMAP-Rule" id="MF_01385"/>
    </source>
</evidence>
<dbReference type="PANTHER" id="PTHR33620">
    <property type="entry name" value="UREASE ACCESSORY PROTEIN F"/>
    <property type="match status" value="1"/>
</dbReference>
<keyword evidence="2 3" id="KW-0143">Chaperone</keyword>
<keyword evidence="1 3" id="KW-0996">Nickel insertion</keyword>
<dbReference type="Proteomes" id="UP000773614">
    <property type="component" value="Unassembled WGS sequence"/>
</dbReference>
<comment type="caution">
    <text evidence="4">The sequence shown here is derived from an EMBL/GenBank/DDBJ whole genome shotgun (WGS) entry which is preliminary data.</text>
</comment>
<comment type="similarity">
    <text evidence="3">Belongs to the UreF family.</text>
</comment>
<dbReference type="PANTHER" id="PTHR33620:SF1">
    <property type="entry name" value="UREASE ACCESSORY PROTEIN F"/>
    <property type="match status" value="1"/>
</dbReference>
<keyword evidence="3" id="KW-0963">Cytoplasm</keyword>
<gene>
    <name evidence="3" type="primary">ureF</name>
    <name evidence="4" type="ORF">E4O86_17150</name>
</gene>
<proteinExistence type="inferred from homology"/>
<dbReference type="Pfam" id="PF01730">
    <property type="entry name" value="UreF"/>
    <property type="match status" value="1"/>
</dbReference>
<dbReference type="AlphaFoldDB" id="A0A964T7X8"/>
<dbReference type="EMBL" id="SPKJ01000074">
    <property type="protein sequence ID" value="MYZ49439.1"/>
    <property type="molecule type" value="Genomic_DNA"/>
</dbReference>